<dbReference type="RefSeq" id="WP_305993894.1">
    <property type="nucleotide sequence ID" value="NZ_JAVAMP010000016.1"/>
</dbReference>
<protein>
    <submittedName>
        <fullName evidence="2">Uncharacterized protein</fullName>
    </submittedName>
</protein>
<organism evidence="2 3">
    <name type="scientific">Chengkuizengella axinellae</name>
    <dbReference type="NCBI Taxonomy" id="3064388"/>
    <lineage>
        <taxon>Bacteria</taxon>
        <taxon>Bacillati</taxon>
        <taxon>Bacillota</taxon>
        <taxon>Bacilli</taxon>
        <taxon>Bacillales</taxon>
        <taxon>Paenibacillaceae</taxon>
        <taxon>Chengkuizengella</taxon>
    </lineage>
</organism>
<accession>A0ABT9J4N3</accession>
<feature type="compositionally biased region" description="Polar residues" evidence="1">
    <location>
        <begin position="56"/>
        <end position="65"/>
    </location>
</feature>
<name>A0ABT9J4N3_9BACL</name>
<proteinExistence type="predicted"/>
<dbReference type="Proteomes" id="UP001231941">
    <property type="component" value="Unassembled WGS sequence"/>
</dbReference>
<evidence type="ECO:0000313" key="2">
    <source>
        <dbReference type="EMBL" id="MDP5276586.1"/>
    </source>
</evidence>
<keyword evidence="3" id="KW-1185">Reference proteome</keyword>
<gene>
    <name evidence="2" type="ORF">Q5Y73_21050</name>
</gene>
<dbReference type="EMBL" id="JAVAMP010000016">
    <property type="protein sequence ID" value="MDP5276586.1"/>
    <property type="molecule type" value="Genomic_DNA"/>
</dbReference>
<comment type="caution">
    <text evidence="2">The sequence shown here is derived from an EMBL/GenBank/DDBJ whole genome shotgun (WGS) entry which is preliminary data.</text>
</comment>
<reference evidence="2 3" key="1">
    <citation type="submission" date="2023-08" db="EMBL/GenBank/DDBJ databases">
        <authorList>
            <person name="Park J.-S."/>
        </authorList>
    </citation>
    <scope>NUCLEOTIDE SEQUENCE [LARGE SCALE GENOMIC DNA]</scope>
    <source>
        <strain evidence="2 3">2205SS18-9</strain>
    </source>
</reference>
<feature type="region of interest" description="Disordered" evidence="1">
    <location>
        <begin position="50"/>
        <end position="72"/>
    </location>
</feature>
<evidence type="ECO:0000256" key="1">
    <source>
        <dbReference type="SAM" id="MobiDB-lite"/>
    </source>
</evidence>
<sequence>MKESESKEICPWCDTEIVWDEEIGREEQCPHCLNELSNYRTMNVDLDLEEDETRSKSVNKSNSPKENAAEDIEDINTPILDSFISKIEPKTDDLLQYEEGVYHYRRKQEESFECSNCHDFMIMVGDQEIKKDEFIPYVPVSQAQGILQAPYKLNLYICPSCFEMKPVLSEQDRLKMMDALKKQQEK</sequence>
<evidence type="ECO:0000313" key="3">
    <source>
        <dbReference type="Proteomes" id="UP001231941"/>
    </source>
</evidence>